<dbReference type="Proteomes" id="UP000540506">
    <property type="component" value="Unassembled WGS sequence"/>
</dbReference>
<gene>
    <name evidence="1" type="ORF">FHR34_001158</name>
</gene>
<reference evidence="1 2" key="1">
    <citation type="submission" date="2020-08" db="EMBL/GenBank/DDBJ databases">
        <title>Sequencing the genomes of 1000 actinobacteria strains.</title>
        <authorList>
            <person name="Klenk H.-P."/>
        </authorList>
    </citation>
    <scope>NUCLEOTIDE SEQUENCE [LARGE SCALE GENOMIC DNA]</scope>
    <source>
        <strain evidence="1 2">DSM 41654</strain>
    </source>
</reference>
<organism evidence="1 2">
    <name type="scientific">Kitasatospora kifunensis</name>
    <name type="common">Streptomyces kifunensis</name>
    <dbReference type="NCBI Taxonomy" id="58351"/>
    <lineage>
        <taxon>Bacteria</taxon>
        <taxon>Bacillati</taxon>
        <taxon>Actinomycetota</taxon>
        <taxon>Actinomycetes</taxon>
        <taxon>Kitasatosporales</taxon>
        <taxon>Streptomycetaceae</taxon>
        <taxon>Kitasatospora</taxon>
    </lineage>
</organism>
<dbReference type="EMBL" id="JACHJV010000001">
    <property type="protein sequence ID" value="MBB4922165.1"/>
    <property type="molecule type" value="Genomic_DNA"/>
</dbReference>
<keyword evidence="2" id="KW-1185">Reference proteome</keyword>
<evidence type="ECO:0000313" key="1">
    <source>
        <dbReference type="EMBL" id="MBB4922165.1"/>
    </source>
</evidence>
<evidence type="ECO:0000313" key="2">
    <source>
        <dbReference type="Proteomes" id="UP000540506"/>
    </source>
</evidence>
<name>A0A7W7QYI5_KITKI</name>
<sequence>MTTPVMTATPAETVQALPDSLITAFYARTEPLPGGHLAWTGARDGHGVGVLTHRRGRYTAARIGFRLANGTDPVGPVKAGCGMSGCVEPTHLDDRPRRARDRAALRIVLAPPRPLCAFCEEPVTSGRVDSAYCGKSCRQKAYYWRVAGRRAS</sequence>
<dbReference type="AlphaFoldDB" id="A0A7W7QYI5"/>
<comment type="caution">
    <text evidence="1">The sequence shown here is derived from an EMBL/GenBank/DDBJ whole genome shotgun (WGS) entry which is preliminary data.</text>
</comment>
<proteinExistence type="predicted"/>
<protein>
    <recommendedName>
        <fullName evidence="3">HNH endonuclease</fullName>
    </recommendedName>
</protein>
<dbReference type="RefSeq" id="WP_184934381.1">
    <property type="nucleotide sequence ID" value="NZ_JACHJV010000001.1"/>
</dbReference>
<evidence type="ECO:0008006" key="3">
    <source>
        <dbReference type="Google" id="ProtNLM"/>
    </source>
</evidence>
<accession>A0A7W7QYI5</accession>